<dbReference type="AlphaFoldDB" id="A0A1R3RY22"/>
<dbReference type="STRING" id="602072.A0A1R3RY22"/>
<gene>
    <name evidence="2" type="ORF">ASPCADRAFT_1038</name>
</gene>
<evidence type="ECO:0000259" key="1">
    <source>
        <dbReference type="Pfam" id="PF09994"/>
    </source>
</evidence>
<dbReference type="OrthoDB" id="3162439at2759"/>
<sequence>MNPDCLCPPESPTRELVLCFDGTGNTFRADGGESNILKIFRMLDRKKKDRFCYYQPGIGTEAMTPGNVANIPIPFSNRPIYKLIDSAFGTSFAQHVINGYRFLARRWEPGSHIYLFGFSRGAYTARFLNEMLDFIGLTSADNEEIIPLVWRAFISWKFADSGKPADDADFIMRSFRDTMCRSVGRVHFLGLFDTVNSVFANEARKDLRTHPKPRIMRHAVSIDERRRKFQPVLFEKLRAHARSARASTWVERADLEYWGNNGFIPHADTEFEEVYFAGSHSDVGGGWPRENGRDWVASQIPLMWMVEEAIDAGLTFESEQLHKLGCFNFKMQEECNKDVMYEAERAFLHNSLLYDSGDPLETMIWRMMEFMPIKRPKVAPDGTVTMSRWHMGGERRLLPDGAKLHFSVIERMKRDPDYRPYGLGVGYLAEVDETVDTWRHVIHDKDGGHDKVIEDGVEDRDRRRRTLCEYYLWKRPERRSRRGSRRSYGV</sequence>
<dbReference type="EMBL" id="KV907494">
    <property type="protein sequence ID" value="OOF99361.1"/>
    <property type="molecule type" value="Genomic_DNA"/>
</dbReference>
<dbReference type="PANTHER" id="PTHR33840:SF2">
    <property type="entry name" value="TLE1 PHOSPHOLIPASE DOMAIN-CONTAINING PROTEIN"/>
    <property type="match status" value="1"/>
</dbReference>
<dbReference type="PANTHER" id="PTHR33840">
    <property type="match status" value="1"/>
</dbReference>
<dbReference type="Proteomes" id="UP000188318">
    <property type="component" value="Unassembled WGS sequence"/>
</dbReference>
<organism evidence="2 3">
    <name type="scientific">Aspergillus carbonarius (strain ITEM 5010)</name>
    <dbReference type="NCBI Taxonomy" id="602072"/>
    <lineage>
        <taxon>Eukaryota</taxon>
        <taxon>Fungi</taxon>
        <taxon>Dikarya</taxon>
        <taxon>Ascomycota</taxon>
        <taxon>Pezizomycotina</taxon>
        <taxon>Eurotiomycetes</taxon>
        <taxon>Eurotiomycetidae</taxon>
        <taxon>Eurotiales</taxon>
        <taxon>Aspergillaceae</taxon>
        <taxon>Aspergillus</taxon>
        <taxon>Aspergillus subgen. Circumdati</taxon>
    </lineage>
</organism>
<reference evidence="3" key="1">
    <citation type="journal article" date="2017" name="Genome Biol.">
        <title>Comparative genomics reveals high biological diversity and specific adaptations in the industrially and medically important fungal genus Aspergillus.</title>
        <authorList>
            <person name="de Vries R.P."/>
            <person name="Riley R."/>
            <person name="Wiebenga A."/>
            <person name="Aguilar-Osorio G."/>
            <person name="Amillis S."/>
            <person name="Uchima C.A."/>
            <person name="Anderluh G."/>
            <person name="Asadollahi M."/>
            <person name="Askin M."/>
            <person name="Barry K."/>
            <person name="Battaglia E."/>
            <person name="Bayram O."/>
            <person name="Benocci T."/>
            <person name="Braus-Stromeyer S.A."/>
            <person name="Caldana C."/>
            <person name="Canovas D."/>
            <person name="Cerqueira G.C."/>
            <person name="Chen F."/>
            <person name="Chen W."/>
            <person name="Choi C."/>
            <person name="Clum A."/>
            <person name="Dos Santos R.A."/>
            <person name="Damasio A.R."/>
            <person name="Diallinas G."/>
            <person name="Emri T."/>
            <person name="Fekete E."/>
            <person name="Flipphi M."/>
            <person name="Freyberg S."/>
            <person name="Gallo A."/>
            <person name="Gournas C."/>
            <person name="Habgood R."/>
            <person name="Hainaut M."/>
            <person name="Harispe M.L."/>
            <person name="Henrissat B."/>
            <person name="Hilden K.S."/>
            <person name="Hope R."/>
            <person name="Hossain A."/>
            <person name="Karabika E."/>
            <person name="Karaffa L."/>
            <person name="Karanyi Z."/>
            <person name="Krasevec N."/>
            <person name="Kuo A."/>
            <person name="Kusch H."/>
            <person name="LaButti K."/>
            <person name="Lagendijk E.L."/>
            <person name="Lapidus A."/>
            <person name="Levasseur A."/>
            <person name="Lindquist E."/>
            <person name="Lipzen A."/>
            <person name="Logrieco A.F."/>
            <person name="MacCabe A."/>
            <person name="Maekelae M.R."/>
            <person name="Malavazi I."/>
            <person name="Melin P."/>
            <person name="Meyer V."/>
            <person name="Mielnichuk N."/>
            <person name="Miskei M."/>
            <person name="Molnar A.P."/>
            <person name="Mule G."/>
            <person name="Ngan C.Y."/>
            <person name="Orejas M."/>
            <person name="Orosz E."/>
            <person name="Ouedraogo J.P."/>
            <person name="Overkamp K.M."/>
            <person name="Park H.-S."/>
            <person name="Perrone G."/>
            <person name="Piumi F."/>
            <person name="Punt P.J."/>
            <person name="Ram A.F."/>
            <person name="Ramon A."/>
            <person name="Rauscher S."/>
            <person name="Record E."/>
            <person name="Riano-Pachon D.M."/>
            <person name="Robert V."/>
            <person name="Roehrig J."/>
            <person name="Ruller R."/>
            <person name="Salamov A."/>
            <person name="Salih N.S."/>
            <person name="Samson R.A."/>
            <person name="Sandor E."/>
            <person name="Sanguinetti M."/>
            <person name="Schuetze T."/>
            <person name="Sepcic K."/>
            <person name="Shelest E."/>
            <person name="Sherlock G."/>
            <person name="Sophianopoulou V."/>
            <person name="Squina F.M."/>
            <person name="Sun H."/>
            <person name="Susca A."/>
            <person name="Todd R.B."/>
            <person name="Tsang A."/>
            <person name="Unkles S.E."/>
            <person name="van de Wiele N."/>
            <person name="van Rossen-Uffink D."/>
            <person name="Oliveira J.V."/>
            <person name="Vesth T.C."/>
            <person name="Visser J."/>
            <person name="Yu J.-H."/>
            <person name="Zhou M."/>
            <person name="Andersen M.R."/>
            <person name="Archer D.B."/>
            <person name="Baker S.E."/>
            <person name="Benoit I."/>
            <person name="Brakhage A.A."/>
            <person name="Braus G.H."/>
            <person name="Fischer R."/>
            <person name="Frisvad J.C."/>
            <person name="Goldman G.H."/>
            <person name="Houbraken J."/>
            <person name="Oakley B."/>
            <person name="Pocsi I."/>
            <person name="Scazzocchio C."/>
            <person name="Seiboth B."/>
            <person name="vanKuyk P.A."/>
            <person name="Wortman J."/>
            <person name="Dyer P.S."/>
            <person name="Grigoriev I.V."/>
        </authorList>
    </citation>
    <scope>NUCLEOTIDE SEQUENCE [LARGE SCALE GENOMIC DNA]</scope>
    <source>
        <strain evidence="3">ITEM 5010</strain>
    </source>
</reference>
<dbReference type="InterPro" id="IPR018712">
    <property type="entry name" value="Tle1-like_cat"/>
</dbReference>
<evidence type="ECO:0000313" key="3">
    <source>
        <dbReference type="Proteomes" id="UP000188318"/>
    </source>
</evidence>
<protein>
    <recommendedName>
        <fullName evidence="1">T6SS Phospholipase effector Tle1-like catalytic domain-containing protein</fullName>
    </recommendedName>
</protein>
<dbReference type="OMA" id="RETMCRS"/>
<accession>A0A1R3RY22</accession>
<keyword evidence="3" id="KW-1185">Reference proteome</keyword>
<dbReference type="Pfam" id="PF09994">
    <property type="entry name" value="T6SS_Tle1-like_cat"/>
    <property type="match status" value="1"/>
</dbReference>
<name>A0A1R3RY22_ASPC5</name>
<dbReference type="VEuPathDB" id="FungiDB:ASPCADRAFT_1038"/>
<proteinExistence type="predicted"/>
<feature type="domain" description="T6SS Phospholipase effector Tle1-like catalytic" evidence="1">
    <location>
        <begin position="14"/>
        <end position="308"/>
    </location>
</feature>
<evidence type="ECO:0000313" key="2">
    <source>
        <dbReference type="EMBL" id="OOF99361.1"/>
    </source>
</evidence>